<evidence type="ECO:0000313" key="7">
    <source>
        <dbReference type="EMBL" id="OBZ75232.1"/>
    </source>
</evidence>
<evidence type="ECO:0000313" key="8">
    <source>
        <dbReference type="Proteomes" id="UP000092993"/>
    </source>
</evidence>
<dbReference type="Gene3D" id="3.30.780.10">
    <property type="entry name" value="SUI1-like domain"/>
    <property type="match status" value="1"/>
</dbReference>
<name>A0A1C7MEI6_GRIFR</name>
<dbReference type="GO" id="GO:0003735">
    <property type="term" value="F:structural constituent of ribosome"/>
    <property type="evidence" value="ECO:0007669"/>
    <property type="project" value="InterPro"/>
</dbReference>
<dbReference type="GO" id="GO:0005762">
    <property type="term" value="C:mitochondrial large ribosomal subunit"/>
    <property type="evidence" value="ECO:0007669"/>
    <property type="project" value="TreeGrafter"/>
</dbReference>
<comment type="subcellular location">
    <subcellularLocation>
        <location evidence="1">Mitochondrion</location>
    </subcellularLocation>
</comment>
<dbReference type="Pfam" id="PF05046">
    <property type="entry name" value="Img2"/>
    <property type="match status" value="1"/>
</dbReference>
<dbReference type="OrthoDB" id="19439at2759"/>
<evidence type="ECO:0000256" key="1">
    <source>
        <dbReference type="ARBA" id="ARBA00004173"/>
    </source>
</evidence>
<dbReference type="Proteomes" id="UP000092993">
    <property type="component" value="Unassembled WGS sequence"/>
</dbReference>
<evidence type="ECO:0000256" key="6">
    <source>
        <dbReference type="ARBA" id="ARBA00035191"/>
    </source>
</evidence>
<protein>
    <recommendedName>
        <fullName evidence="6">Large ribosomal subunit protein mL49</fullName>
    </recommendedName>
</protein>
<keyword evidence="8" id="KW-1185">Reference proteome</keyword>
<comment type="caution">
    <text evidence="7">The sequence shown here is derived from an EMBL/GenBank/DDBJ whole genome shotgun (WGS) entry which is preliminary data.</text>
</comment>
<keyword evidence="5" id="KW-0687">Ribonucleoprotein</keyword>
<dbReference type="PANTHER" id="PTHR13477">
    <property type="entry name" value="MITOCHONDRIAL 39S RIBOSOMAL PROTEIN L49"/>
    <property type="match status" value="1"/>
</dbReference>
<dbReference type="InterPro" id="IPR007740">
    <property type="entry name" value="Ribosomal_mL49"/>
</dbReference>
<keyword evidence="4" id="KW-0496">Mitochondrion</keyword>
<evidence type="ECO:0000256" key="3">
    <source>
        <dbReference type="ARBA" id="ARBA00022980"/>
    </source>
</evidence>
<sequence length="144" mass="15857">MLNFLQPRLLSSLRQARSYTQAAVPAAPVPAAAAVPAQNRLAYAVPRNSRGSLPVYTDIRNGGTNRFTLLTHIVGDRDVRLSLSSFLPCLTLTGPSLLPQALLRDLESERVAGDVRYSIFGRDQIRISGFHKNELIAWLAKRGF</sequence>
<organism evidence="7 8">
    <name type="scientific">Grifola frondosa</name>
    <name type="common">Maitake</name>
    <name type="synonym">Polyporus frondosus</name>
    <dbReference type="NCBI Taxonomy" id="5627"/>
    <lineage>
        <taxon>Eukaryota</taxon>
        <taxon>Fungi</taxon>
        <taxon>Dikarya</taxon>
        <taxon>Basidiomycota</taxon>
        <taxon>Agaricomycotina</taxon>
        <taxon>Agaricomycetes</taxon>
        <taxon>Polyporales</taxon>
        <taxon>Grifolaceae</taxon>
        <taxon>Grifola</taxon>
    </lineage>
</organism>
<dbReference type="STRING" id="5627.A0A1C7MEI6"/>
<dbReference type="GO" id="GO:0006412">
    <property type="term" value="P:translation"/>
    <property type="evidence" value="ECO:0007669"/>
    <property type="project" value="InterPro"/>
</dbReference>
<dbReference type="AlphaFoldDB" id="A0A1C7MEI6"/>
<dbReference type="EMBL" id="LUGG01000004">
    <property type="protein sequence ID" value="OBZ75232.1"/>
    <property type="molecule type" value="Genomic_DNA"/>
</dbReference>
<comment type="similarity">
    <text evidence="2">Belongs to the mitochondrion-specific ribosomal protein mL49 family.</text>
</comment>
<evidence type="ECO:0000256" key="2">
    <source>
        <dbReference type="ARBA" id="ARBA00005677"/>
    </source>
</evidence>
<dbReference type="PANTHER" id="PTHR13477:SF0">
    <property type="entry name" value="LARGE RIBOSOMAL SUBUNIT PROTEIN ML49"/>
    <property type="match status" value="1"/>
</dbReference>
<gene>
    <name evidence="7" type="ORF">A0H81_04430</name>
</gene>
<reference evidence="7 8" key="1">
    <citation type="submission" date="2016-03" db="EMBL/GenBank/DDBJ databases">
        <title>Whole genome sequencing of Grifola frondosa 9006-11.</title>
        <authorList>
            <person name="Min B."/>
            <person name="Park H."/>
            <person name="Kim J.-G."/>
            <person name="Cho H."/>
            <person name="Oh Y.-L."/>
            <person name="Kong W.-S."/>
            <person name="Choi I.-G."/>
        </authorList>
    </citation>
    <scope>NUCLEOTIDE SEQUENCE [LARGE SCALE GENOMIC DNA]</scope>
    <source>
        <strain evidence="7 8">9006-11</strain>
    </source>
</reference>
<keyword evidence="3" id="KW-0689">Ribosomal protein</keyword>
<evidence type="ECO:0000256" key="4">
    <source>
        <dbReference type="ARBA" id="ARBA00023128"/>
    </source>
</evidence>
<accession>A0A1C7MEI6</accession>
<proteinExistence type="inferred from homology"/>
<evidence type="ECO:0000256" key="5">
    <source>
        <dbReference type="ARBA" id="ARBA00023274"/>
    </source>
</evidence>